<dbReference type="GeneID" id="20091488"/>
<evidence type="ECO:0000313" key="1">
    <source>
        <dbReference type="EMBL" id="ETV90843.1"/>
    </source>
</evidence>
<protein>
    <submittedName>
        <fullName evidence="1">Uncharacterized protein</fullName>
    </submittedName>
</protein>
<dbReference type="RefSeq" id="XP_008880521.1">
    <property type="nucleotide sequence ID" value="XM_008882299.1"/>
</dbReference>
<organism evidence="1">
    <name type="scientific">Aphanomyces invadans</name>
    <dbReference type="NCBI Taxonomy" id="157072"/>
    <lineage>
        <taxon>Eukaryota</taxon>
        <taxon>Sar</taxon>
        <taxon>Stramenopiles</taxon>
        <taxon>Oomycota</taxon>
        <taxon>Saprolegniomycetes</taxon>
        <taxon>Saprolegniales</taxon>
        <taxon>Verrucalvaceae</taxon>
        <taxon>Aphanomyces</taxon>
    </lineage>
</organism>
<gene>
    <name evidence="1" type="ORF">H310_14438</name>
</gene>
<name>A0A024T9W9_9STRA</name>
<dbReference type="AlphaFoldDB" id="A0A024T9W9"/>
<dbReference type="EMBL" id="KI914021">
    <property type="protein sequence ID" value="ETV90843.1"/>
    <property type="molecule type" value="Genomic_DNA"/>
</dbReference>
<accession>A0A024T9W9</accession>
<dbReference type="VEuPathDB" id="FungiDB:H310_14438"/>
<reference evidence="1" key="1">
    <citation type="submission" date="2013-12" db="EMBL/GenBank/DDBJ databases">
        <title>The Genome Sequence of Aphanomyces invadans NJM9701.</title>
        <authorList>
            <consortium name="The Broad Institute Genomics Platform"/>
            <person name="Russ C."/>
            <person name="Tyler B."/>
            <person name="van West P."/>
            <person name="Dieguez-Uribeondo J."/>
            <person name="Young S.K."/>
            <person name="Zeng Q."/>
            <person name="Gargeya S."/>
            <person name="Fitzgerald M."/>
            <person name="Abouelleil A."/>
            <person name="Alvarado L."/>
            <person name="Chapman S.B."/>
            <person name="Gainer-Dewar J."/>
            <person name="Goldberg J."/>
            <person name="Griggs A."/>
            <person name="Gujja S."/>
            <person name="Hansen M."/>
            <person name="Howarth C."/>
            <person name="Imamovic A."/>
            <person name="Ireland A."/>
            <person name="Larimer J."/>
            <person name="McCowan C."/>
            <person name="Murphy C."/>
            <person name="Pearson M."/>
            <person name="Poon T.W."/>
            <person name="Priest M."/>
            <person name="Roberts A."/>
            <person name="Saif S."/>
            <person name="Shea T."/>
            <person name="Sykes S."/>
            <person name="Wortman J."/>
            <person name="Nusbaum C."/>
            <person name="Birren B."/>
        </authorList>
    </citation>
    <scope>NUCLEOTIDE SEQUENCE [LARGE SCALE GENOMIC DNA]</scope>
    <source>
        <strain evidence="1">NJM9701</strain>
    </source>
</reference>
<sequence length="206" mass="23536">MNFVGMCHDTLQQRSRRTGTVDSHGRFHRTHMVPQKSVHAVAKRWCVLQLAGHRHGDSGFYSKPRPEVARVEQHCFSYSFKVDEVSKYVWLRSKCRQVAEKVGRIRNERRDMLNQVWWKLHRGVAVTWPVDSLLLCHGASLATLDNKRSGTPSHASICRPRAYQHSTSLSVQCRDAIGLLELDRLLGQQEELEEVVPSRPSPSVCA</sequence>
<proteinExistence type="predicted"/>